<accession>A0AAP0MN83</accession>
<keyword evidence="6" id="KW-0175">Coiled coil</keyword>
<dbReference type="GO" id="GO:0051707">
    <property type="term" value="P:response to other organism"/>
    <property type="evidence" value="ECO:0007669"/>
    <property type="project" value="UniProtKB-ARBA"/>
</dbReference>
<evidence type="ECO:0000313" key="11">
    <source>
        <dbReference type="EMBL" id="KAK9214026.1"/>
    </source>
</evidence>
<keyword evidence="2" id="KW-0677">Repeat</keyword>
<dbReference type="GO" id="GO:0043531">
    <property type="term" value="F:ADP binding"/>
    <property type="evidence" value="ECO:0007669"/>
    <property type="project" value="InterPro"/>
</dbReference>
<evidence type="ECO:0000256" key="6">
    <source>
        <dbReference type="SAM" id="Coils"/>
    </source>
</evidence>
<dbReference type="Gene3D" id="3.80.10.10">
    <property type="entry name" value="Ribonuclease Inhibitor"/>
    <property type="match status" value="1"/>
</dbReference>
<dbReference type="Gene3D" id="1.10.8.430">
    <property type="entry name" value="Helical domain of apoptotic protease-activating factors"/>
    <property type="match status" value="1"/>
</dbReference>
<evidence type="ECO:0000259" key="7">
    <source>
        <dbReference type="Pfam" id="PF00931"/>
    </source>
</evidence>
<dbReference type="GO" id="GO:0005524">
    <property type="term" value="F:ATP binding"/>
    <property type="evidence" value="ECO:0007669"/>
    <property type="project" value="UniProtKB-KW"/>
</dbReference>
<dbReference type="InterPro" id="IPR038005">
    <property type="entry name" value="RX-like_CC"/>
</dbReference>
<keyword evidence="1" id="KW-0433">Leucine-rich repeat</keyword>
<evidence type="ECO:0000259" key="9">
    <source>
        <dbReference type="Pfam" id="PF23559"/>
    </source>
</evidence>
<organism evidence="11 12">
    <name type="scientific">Citrus x changshan-huyou</name>
    <dbReference type="NCBI Taxonomy" id="2935761"/>
    <lineage>
        <taxon>Eukaryota</taxon>
        <taxon>Viridiplantae</taxon>
        <taxon>Streptophyta</taxon>
        <taxon>Embryophyta</taxon>
        <taxon>Tracheophyta</taxon>
        <taxon>Spermatophyta</taxon>
        <taxon>Magnoliopsida</taxon>
        <taxon>eudicotyledons</taxon>
        <taxon>Gunneridae</taxon>
        <taxon>Pentapetalae</taxon>
        <taxon>rosids</taxon>
        <taxon>malvids</taxon>
        <taxon>Sapindales</taxon>
        <taxon>Rutaceae</taxon>
        <taxon>Aurantioideae</taxon>
        <taxon>Citrus</taxon>
    </lineage>
</organism>
<keyword evidence="12" id="KW-1185">Reference proteome</keyword>
<dbReference type="SUPFAM" id="SSF52058">
    <property type="entry name" value="L domain-like"/>
    <property type="match status" value="1"/>
</dbReference>
<dbReference type="InterPro" id="IPR002182">
    <property type="entry name" value="NB-ARC"/>
</dbReference>
<evidence type="ECO:0000256" key="3">
    <source>
        <dbReference type="ARBA" id="ARBA00022741"/>
    </source>
</evidence>
<reference evidence="11 12" key="1">
    <citation type="submission" date="2024-05" db="EMBL/GenBank/DDBJ databases">
        <title>Haplotype-resolved chromosome-level genome assembly of Huyou (Citrus changshanensis).</title>
        <authorList>
            <person name="Miao C."/>
            <person name="Chen W."/>
            <person name="Wu Y."/>
            <person name="Wang L."/>
            <person name="Zhao S."/>
            <person name="Grierson D."/>
            <person name="Xu C."/>
            <person name="Chen K."/>
        </authorList>
    </citation>
    <scope>NUCLEOTIDE SEQUENCE [LARGE SCALE GENOMIC DNA]</scope>
    <source>
        <strain evidence="11">01-14</strain>
        <tissue evidence="11">Leaf</tissue>
    </source>
</reference>
<dbReference type="PRINTS" id="PR00364">
    <property type="entry name" value="DISEASERSIST"/>
</dbReference>
<dbReference type="FunFam" id="1.10.10.10:FF:000322">
    <property type="entry name" value="Probable disease resistance protein At1g63360"/>
    <property type="match status" value="1"/>
</dbReference>
<dbReference type="InterPro" id="IPR041118">
    <property type="entry name" value="Rx_N"/>
</dbReference>
<dbReference type="InterPro" id="IPR058922">
    <property type="entry name" value="WHD_DRP"/>
</dbReference>
<feature type="domain" description="NB-ARC" evidence="7">
    <location>
        <begin position="181"/>
        <end position="349"/>
    </location>
</feature>
<sequence length="1021" mass="115384">MVDAIVSPLLEQLISVSAEELTQQVKLVKGAEQEVEKLTSHLQTIQAVLSDAEQRQVKEESVRVWLGRLKDVSYDIEDVLDEWITARRRLQMKQNADSAQKQVSSCFPASSIGFKKIILRQDIAVKIKGINKKLGVIATQKDMFKFVESGGASSARPGRVQSTSFIDEEEICGKVGEKNELLSKLLCESSEQQKGLHIISIVGMGGIGKTTLAQLACNHEEVIRKFDKILWVCVSETFEEFKVAKAMVEALDGRESHLGEFQSLLRHIYESIAGKSFLLVLDDVWDGNYVKWEPFYHCLKNGLHGSKILVTTRKESVACMMGSLDIISIKELAEEECWLLFNRIAFHGRAIEECEKLEQIGQQIASRCKGLPLAAKVIGSLMRSKKTEEEWCRILNNDLWKIEEIEKGVLSPLLLSYNDLPSRVKRCFSYCAVFPKDFNIMKEKLISMWMAQGYFSAEQDEEMDIIGEEYFNILATRSFFQEFKRDHDNLIVACKMHDIVHDFAQFVSQNECSSMEINGSKEPNAINSLDEKVCHLMLAIGLGASFPVSTCRIKRMRSLFISGNMLDNSLLNGKMLKELFGKLTSLRALDIGNWSATLCSSILDIPRNIEKLVHLRYLNLSCVTLIRKLPETLCELYNLEKLDISYCINLKALPQGIGKLINMKHLLNERTDSLGHMPAGIARLPSLRTLDEFHVCGGEGVDGRKGCRLESLKNLELLQVCGIRRLGNVSDVDEAKRLKLDKKKYLSCLRLWFDVKESGGRRKNEHDQLLLEALQPPLNLKELFIGSYGGNTVSPSWMMSLTNLRSLNLHLCENCEQLPPLGKLPSLEKLYISDMKSVKRVGNEILGIESDHHDSSSSSSVIIAFPKLQSLFIEDLPELEEWDYGITRTGHPFIDIMPRLSSLAIAVCPKLKALPDHIHQTTTLKGLSIWGDQGRLEELDGWDYGIIRTGDAFINIMPCLSSLEVFSCPKLKALPDHIHERTTLKELRIGWDCDILVERYKRGEGEDWPKISHIPNLEIGR</sequence>
<dbReference type="PANTHER" id="PTHR36766">
    <property type="entry name" value="PLANT BROAD-SPECTRUM MILDEW RESISTANCE PROTEIN RPW8"/>
    <property type="match status" value="1"/>
</dbReference>
<dbReference type="Pfam" id="PF23559">
    <property type="entry name" value="WHD_DRP"/>
    <property type="match status" value="1"/>
</dbReference>
<dbReference type="InterPro" id="IPR036388">
    <property type="entry name" value="WH-like_DNA-bd_sf"/>
</dbReference>
<feature type="domain" description="R13L1/DRL21-like LRR repeat region" evidence="10">
    <location>
        <begin position="709"/>
        <end position="835"/>
    </location>
</feature>
<dbReference type="EMBL" id="JBCGBO010000003">
    <property type="protein sequence ID" value="KAK9214026.1"/>
    <property type="molecule type" value="Genomic_DNA"/>
</dbReference>
<dbReference type="Pfam" id="PF25019">
    <property type="entry name" value="LRR_R13L1-DRL21"/>
    <property type="match status" value="1"/>
</dbReference>
<comment type="caution">
    <text evidence="11">The sequence shown here is derived from an EMBL/GenBank/DDBJ whole genome shotgun (WGS) entry which is preliminary data.</text>
</comment>
<dbReference type="Proteomes" id="UP001428341">
    <property type="component" value="Unassembled WGS sequence"/>
</dbReference>
<dbReference type="Pfam" id="PF00931">
    <property type="entry name" value="NB-ARC"/>
    <property type="match status" value="1"/>
</dbReference>
<evidence type="ECO:0000256" key="4">
    <source>
        <dbReference type="ARBA" id="ARBA00022821"/>
    </source>
</evidence>
<evidence type="ECO:0000256" key="1">
    <source>
        <dbReference type="ARBA" id="ARBA00022614"/>
    </source>
</evidence>
<evidence type="ECO:0000259" key="10">
    <source>
        <dbReference type="Pfam" id="PF25019"/>
    </source>
</evidence>
<dbReference type="GO" id="GO:0006952">
    <property type="term" value="P:defense response"/>
    <property type="evidence" value="ECO:0007669"/>
    <property type="project" value="UniProtKB-KW"/>
</dbReference>
<gene>
    <name evidence="11" type="ORF">WN944_006012</name>
</gene>
<dbReference type="InterPro" id="IPR027417">
    <property type="entry name" value="P-loop_NTPase"/>
</dbReference>
<proteinExistence type="predicted"/>
<keyword evidence="3" id="KW-0547">Nucleotide-binding</keyword>
<dbReference type="PANTHER" id="PTHR36766:SF45">
    <property type="entry name" value="NB-ARC DOMAIN-CONTAINING PROTEIN"/>
    <property type="match status" value="1"/>
</dbReference>
<dbReference type="Gene3D" id="1.20.5.4130">
    <property type="match status" value="1"/>
</dbReference>
<evidence type="ECO:0000313" key="12">
    <source>
        <dbReference type="Proteomes" id="UP001428341"/>
    </source>
</evidence>
<dbReference type="Gene3D" id="1.10.10.10">
    <property type="entry name" value="Winged helix-like DNA-binding domain superfamily/Winged helix DNA-binding domain"/>
    <property type="match status" value="1"/>
</dbReference>
<dbReference type="SUPFAM" id="SSF52540">
    <property type="entry name" value="P-loop containing nucleoside triphosphate hydrolases"/>
    <property type="match status" value="1"/>
</dbReference>
<dbReference type="InterPro" id="IPR056789">
    <property type="entry name" value="LRR_R13L1-DRL21"/>
</dbReference>
<dbReference type="InterPro" id="IPR042197">
    <property type="entry name" value="Apaf_helical"/>
</dbReference>
<dbReference type="CDD" id="cd14798">
    <property type="entry name" value="RX-CC_like"/>
    <property type="match status" value="1"/>
</dbReference>
<protein>
    <submittedName>
        <fullName evidence="11">Uncharacterized protein</fullName>
    </submittedName>
</protein>
<dbReference type="Gene3D" id="3.40.50.300">
    <property type="entry name" value="P-loop containing nucleotide triphosphate hydrolases"/>
    <property type="match status" value="1"/>
</dbReference>
<feature type="coiled-coil region" evidence="6">
    <location>
        <begin position="28"/>
        <end position="55"/>
    </location>
</feature>
<keyword evidence="4" id="KW-0611">Plant defense</keyword>
<name>A0AAP0MN83_9ROSI</name>
<dbReference type="InterPro" id="IPR032675">
    <property type="entry name" value="LRR_dom_sf"/>
</dbReference>
<evidence type="ECO:0000256" key="5">
    <source>
        <dbReference type="ARBA" id="ARBA00022840"/>
    </source>
</evidence>
<evidence type="ECO:0000259" key="8">
    <source>
        <dbReference type="Pfam" id="PF18052"/>
    </source>
</evidence>
<dbReference type="AlphaFoldDB" id="A0AAP0MN83"/>
<feature type="domain" description="Disease resistance N-terminal" evidence="8">
    <location>
        <begin position="5"/>
        <end position="95"/>
    </location>
</feature>
<keyword evidence="5" id="KW-0067">ATP-binding</keyword>
<evidence type="ECO:0000256" key="2">
    <source>
        <dbReference type="ARBA" id="ARBA00022737"/>
    </source>
</evidence>
<dbReference type="Pfam" id="PF18052">
    <property type="entry name" value="Rx_N"/>
    <property type="match status" value="1"/>
</dbReference>
<feature type="domain" description="Disease resistance protein winged helix" evidence="9">
    <location>
        <begin position="433"/>
        <end position="504"/>
    </location>
</feature>